<dbReference type="InterPro" id="IPR003819">
    <property type="entry name" value="TauD/TfdA-like"/>
</dbReference>
<evidence type="ECO:0000259" key="3">
    <source>
        <dbReference type="Pfam" id="PF02668"/>
    </source>
</evidence>
<gene>
    <name evidence="4" type="ORF">B0I36DRAFT_296698</name>
</gene>
<dbReference type="PANTHER" id="PTHR10696:SF56">
    <property type="entry name" value="TAUD_TFDA-LIKE DOMAIN-CONTAINING PROTEIN"/>
    <property type="match status" value="1"/>
</dbReference>
<accession>A0A9P8XY54</accession>
<dbReference type="AlphaFoldDB" id="A0A9P8XY54"/>
<dbReference type="Proteomes" id="UP000756346">
    <property type="component" value="Unassembled WGS sequence"/>
</dbReference>
<dbReference type="OrthoDB" id="272271at2759"/>
<keyword evidence="1" id="KW-0560">Oxidoreductase</keyword>
<proteinExistence type="predicted"/>
<comment type="caution">
    <text evidence="4">The sequence shown here is derived from an EMBL/GenBank/DDBJ whole genome shotgun (WGS) entry which is preliminary data.</text>
</comment>
<sequence length="414" mass="46656">MPAVEVATAPQPQAADPFYELKQAAKKVNTAVFPDGYKTTGQHPPLYDQVYPYSAFPKHITGTTVWRPEEYSSNPERWVHHFSASEIASFSAAADAFLASGESLTGINKAQFRLDGNLEQLLATMRKEMLNGKGFMLYKGFPVQQWGNHKSAVAYMGLGAHIGYPVSQNGRGHILGHVKDLGEDSTQIDKVRIYRTNARQFFHADDCDVVGLLCIAKAEEGGESDIASIHHVWNILQDERPDVAELLTRPIWYFDRKGEVSQGEDPYIRAAVFYLETPDPADPAREQRVYCKWDPYFVRSLSRFSDKGIIPPLSPEQDEAVRLLEETCERVKLHMVLDVGDIQFVSNSHTLHARTAYRDFGPDSGKPRRHLMRLWLSVPQSEGGWRLPYWDADEKKRGGIQVDDTPPVARLDAD</sequence>
<keyword evidence="5" id="KW-1185">Reference proteome</keyword>
<feature type="domain" description="TauD/TfdA-like" evidence="3">
    <location>
        <begin position="104"/>
        <end position="375"/>
    </location>
</feature>
<dbReference type="SUPFAM" id="SSF51197">
    <property type="entry name" value="Clavaminate synthase-like"/>
    <property type="match status" value="1"/>
</dbReference>
<dbReference type="PANTHER" id="PTHR10696">
    <property type="entry name" value="GAMMA-BUTYROBETAINE HYDROXYLASE-RELATED"/>
    <property type="match status" value="1"/>
</dbReference>
<dbReference type="GO" id="GO:0051213">
    <property type="term" value="F:dioxygenase activity"/>
    <property type="evidence" value="ECO:0007669"/>
    <property type="project" value="UniProtKB-KW"/>
</dbReference>
<evidence type="ECO:0000256" key="1">
    <source>
        <dbReference type="ARBA" id="ARBA00023002"/>
    </source>
</evidence>
<name>A0A9P8XY54_9PEZI</name>
<organism evidence="4 5">
    <name type="scientific">Microdochium trichocladiopsis</name>
    <dbReference type="NCBI Taxonomy" id="1682393"/>
    <lineage>
        <taxon>Eukaryota</taxon>
        <taxon>Fungi</taxon>
        <taxon>Dikarya</taxon>
        <taxon>Ascomycota</taxon>
        <taxon>Pezizomycotina</taxon>
        <taxon>Sordariomycetes</taxon>
        <taxon>Xylariomycetidae</taxon>
        <taxon>Xylariales</taxon>
        <taxon>Microdochiaceae</taxon>
        <taxon>Microdochium</taxon>
    </lineage>
</organism>
<evidence type="ECO:0000313" key="4">
    <source>
        <dbReference type="EMBL" id="KAH7021165.1"/>
    </source>
</evidence>
<evidence type="ECO:0000313" key="5">
    <source>
        <dbReference type="Proteomes" id="UP000756346"/>
    </source>
</evidence>
<dbReference type="EMBL" id="JAGTJQ010000010">
    <property type="protein sequence ID" value="KAH7021165.1"/>
    <property type="molecule type" value="Genomic_DNA"/>
</dbReference>
<evidence type="ECO:0000256" key="2">
    <source>
        <dbReference type="ARBA" id="ARBA00023194"/>
    </source>
</evidence>
<keyword evidence="2" id="KW-0045">Antibiotic biosynthesis</keyword>
<dbReference type="InterPro" id="IPR050411">
    <property type="entry name" value="AlphaKG_dependent_hydroxylases"/>
</dbReference>
<dbReference type="Pfam" id="PF02668">
    <property type="entry name" value="TauD"/>
    <property type="match status" value="1"/>
</dbReference>
<dbReference type="InterPro" id="IPR042098">
    <property type="entry name" value="TauD-like_sf"/>
</dbReference>
<dbReference type="Gene3D" id="3.60.130.10">
    <property type="entry name" value="Clavaminate synthase-like"/>
    <property type="match status" value="1"/>
</dbReference>
<dbReference type="GeneID" id="70181447"/>
<protein>
    <submittedName>
        <fullName evidence="4">Taurine catabolism dioxygenase-like protein TauD</fullName>
    </submittedName>
</protein>
<dbReference type="GO" id="GO:0017000">
    <property type="term" value="P:antibiotic biosynthetic process"/>
    <property type="evidence" value="ECO:0007669"/>
    <property type="project" value="UniProtKB-KW"/>
</dbReference>
<dbReference type="RefSeq" id="XP_046007366.1">
    <property type="nucleotide sequence ID" value="XM_046151901.1"/>
</dbReference>
<reference evidence="4" key="1">
    <citation type="journal article" date="2021" name="Nat. Commun.">
        <title>Genetic determinants of endophytism in the Arabidopsis root mycobiome.</title>
        <authorList>
            <person name="Mesny F."/>
            <person name="Miyauchi S."/>
            <person name="Thiergart T."/>
            <person name="Pickel B."/>
            <person name="Atanasova L."/>
            <person name="Karlsson M."/>
            <person name="Huettel B."/>
            <person name="Barry K.W."/>
            <person name="Haridas S."/>
            <person name="Chen C."/>
            <person name="Bauer D."/>
            <person name="Andreopoulos W."/>
            <person name="Pangilinan J."/>
            <person name="LaButti K."/>
            <person name="Riley R."/>
            <person name="Lipzen A."/>
            <person name="Clum A."/>
            <person name="Drula E."/>
            <person name="Henrissat B."/>
            <person name="Kohler A."/>
            <person name="Grigoriev I.V."/>
            <person name="Martin F.M."/>
            <person name="Hacquard S."/>
        </authorList>
    </citation>
    <scope>NUCLEOTIDE SEQUENCE</scope>
    <source>
        <strain evidence="4">MPI-CAGE-CH-0230</strain>
    </source>
</reference>
<keyword evidence="4" id="KW-0223">Dioxygenase</keyword>